<keyword evidence="2" id="KW-1185">Reference proteome</keyword>
<dbReference type="Proteomes" id="UP001060919">
    <property type="component" value="Chromosome"/>
</dbReference>
<protein>
    <submittedName>
        <fullName evidence="1">Uncharacterized protein</fullName>
    </submittedName>
</protein>
<organism evidence="1 2">
    <name type="scientific">Aureispira anguillae</name>
    <dbReference type="NCBI Taxonomy" id="2864201"/>
    <lineage>
        <taxon>Bacteria</taxon>
        <taxon>Pseudomonadati</taxon>
        <taxon>Bacteroidota</taxon>
        <taxon>Saprospiria</taxon>
        <taxon>Saprospirales</taxon>
        <taxon>Saprospiraceae</taxon>
        <taxon>Aureispira</taxon>
    </lineage>
</organism>
<dbReference type="KEGG" id="aup:AsAng_0021720"/>
<dbReference type="AlphaFoldDB" id="A0A915YE67"/>
<gene>
    <name evidence="1" type="ORF">AsAng_0021720</name>
</gene>
<name>A0A915YE67_9BACT</name>
<evidence type="ECO:0000313" key="2">
    <source>
        <dbReference type="Proteomes" id="UP001060919"/>
    </source>
</evidence>
<dbReference type="EMBL" id="AP026867">
    <property type="protein sequence ID" value="BDS11458.1"/>
    <property type="molecule type" value="Genomic_DNA"/>
</dbReference>
<accession>A0A915YE67</accession>
<reference evidence="1" key="1">
    <citation type="submission" date="2022-09" db="EMBL/GenBank/DDBJ databases">
        <title>Aureispira anguillicida sp. nov., isolated from Leptocephalus of Japanese eel Anguilla japonica.</title>
        <authorList>
            <person name="Yuasa K."/>
            <person name="Mekata T."/>
            <person name="Ikunari K."/>
        </authorList>
    </citation>
    <scope>NUCLEOTIDE SEQUENCE</scope>
    <source>
        <strain evidence="1">EL160426</strain>
    </source>
</reference>
<evidence type="ECO:0000313" key="1">
    <source>
        <dbReference type="EMBL" id="BDS11458.1"/>
    </source>
</evidence>
<proteinExistence type="predicted"/>
<sequence>MGNTAVCVLTRKHSGMNGEEMKLLCNIELKFEEGRWQVLREAIFLRPLG</sequence>